<evidence type="ECO:0000259" key="1">
    <source>
        <dbReference type="Pfam" id="PF01425"/>
    </source>
</evidence>
<sequence>MTIQDPAAHVAERYGRLRSRPEAFIVLRPEAEVAAELAAVDPALPLAGLLFAVKGNIDVAGLPTTAACPAFAYDPAEDATTVARLRAAGAVVL</sequence>
<name>A0A9X2DUW4_9MICO</name>
<dbReference type="PANTHER" id="PTHR11895:SF169">
    <property type="entry name" value="GLUTAMYL-TRNA(GLN) AMIDOTRANSFERASE"/>
    <property type="match status" value="1"/>
</dbReference>
<feature type="non-terminal residue" evidence="2">
    <location>
        <position position="93"/>
    </location>
</feature>
<keyword evidence="3" id="KW-1185">Reference proteome</keyword>
<dbReference type="InterPro" id="IPR000120">
    <property type="entry name" value="Amidase"/>
</dbReference>
<dbReference type="EMBL" id="JAMRYM010000007">
    <property type="protein sequence ID" value="MCM6761510.1"/>
    <property type="molecule type" value="Genomic_DNA"/>
</dbReference>
<dbReference type="GO" id="GO:0003824">
    <property type="term" value="F:catalytic activity"/>
    <property type="evidence" value="ECO:0007669"/>
    <property type="project" value="InterPro"/>
</dbReference>
<evidence type="ECO:0000313" key="2">
    <source>
        <dbReference type="EMBL" id="MCM6761510.1"/>
    </source>
</evidence>
<feature type="domain" description="Amidase" evidence="1">
    <location>
        <begin position="30"/>
        <end position="92"/>
    </location>
</feature>
<dbReference type="Gene3D" id="3.90.1300.10">
    <property type="entry name" value="Amidase signature (AS) domain"/>
    <property type="match status" value="1"/>
</dbReference>
<dbReference type="Proteomes" id="UP001155240">
    <property type="component" value="Unassembled WGS sequence"/>
</dbReference>
<dbReference type="SUPFAM" id="SSF75304">
    <property type="entry name" value="Amidase signature (AS) enzymes"/>
    <property type="match status" value="1"/>
</dbReference>
<gene>
    <name evidence="2" type="ORF">NB037_03675</name>
</gene>
<dbReference type="AlphaFoldDB" id="A0A9X2DUW4"/>
<dbReference type="Pfam" id="PF01425">
    <property type="entry name" value="Amidase"/>
    <property type="match status" value="1"/>
</dbReference>
<dbReference type="PANTHER" id="PTHR11895">
    <property type="entry name" value="TRANSAMIDASE"/>
    <property type="match status" value="1"/>
</dbReference>
<reference evidence="2" key="1">
    <citation type="submission" date="2022-06" db="EMBL/GenBank/DDBJ databases">
        <title>Whole genome shotgun sequencing (WGS) of Rathayibacter sp. ZW T2_19, isolated from stored onions (Allium cepa).</title>
        <authorList>
            <person name="Stoll D.A."/>
            <person name="Huch M."/>
        </authorList>
    </citation>
    <scope>NUCLEOTIDE SEQUENCE</scope>
    <source>
        <strain evidence="2">ZW T2_19</strain>
    </source>
</reference>
<dbReference type="RefSeq" id="WP_251943777.1">
    <property type="nucleotide sequence ID" value="NZ_JAMRYM010000007.1"/>
</dbReference>
<proteinExistence type="predicted"/>
<comment type="caution">
    <text evidence="2">The sequence shown here is derived from an EMBL/GenBank/DDBJ whole genome shotgun (WGS) entry which is preliminary data.</text>
</comment>
<evidence type="ECO:0000313" key="3">
    <source>
        <dbReference type="Proteomes" id="UP001155240"/>
    </source>
</evidence>
<dbReference type="InterPro" id="IPR036928">
    <property type="entry name" value="AS_sf"/>
</dbReference>
<dbReference type="InterPro" id="IPR023631">
    <property type="entry name" value="Amidase_dom"/>
</dbReference>
<protein>
    <submittedName>
        <fullName evidence="2">Amidase family protein</fullName>
    </submittedName>
</protein>
<accession>A0A9X2DUW4</accession>
<organism evidence="2 3">
    <name type="scientific">Rathayibacter rubneri</name>
    <dbReference type="NCBI Taxonomy" id="2950106"/>
    <lineage>
        <taxon>Bacteria</taxon>
        <taxon>Bacillati</taxon>
        <taxon>Actinomycetota</taxon>
        <taxon>Actinomycetes</taxon>
        <taxon>Micrococcales</taxon>
        <taxon>Microbacteriaceae</taxon>
        <taxon>Rathayibacter</taxon>
    </lineage>
</organism>